<evidence type="ECO:0000313" key="2">
    <source>
        <dbReference type="Proteomes" id="UP000475862"/>
    </source>
</evidence>
<keyword evidence="2" id="KW-1185">Reference proteome</keyword>
<sequence>MFQFKTSKVVSDGNLSILEVKSKNFRVFFKNIGKSEKNCNSKTNHNNRNLSKMSIKKFIFFNLKIEYNVSYKSFLFHNFFYKRLKSNFLRNMSKSRKFANYFVDERSQEFYSNIDKLKISSRRNLKHTPVTKIFKISKTHLSIGLGSFTSFKLRIMSGLRFLNYWTNGLLKLPLNTNLMLLFLHLMRRKSIE</sequence>
<comment type="caution">
    <text evidence="1">The sequence shown here is derived from an EMBL/GenBank/DDBJ whole genome shotgun (WGS) entry which is preliminary data.</text>
</comment>
<proteinExistence type="predicted"/>
<gene>
    <name evidence="1" type="ORF">AGLY_013152</name>
</gene>
<name>A0A6G0T5I1_APHGL</name>
<evidence type="ECO:0000313" key="1">
    <source>
        <dbReference type="EMBL" id="KAE9526504.1"/>
    </source>
</evidence>
<organism evidence="1 2">
    <name type="scientific">Aphis glycines</name>
    <name type="common">Soybean aphid</name>
    <dbReference type="NCBI Taxonomy" id="307491"/>
    <lineage>
        <taxon>Eukaryota</taxon>
        <taxon>Metazoa</taxon>
        <taxon>Ecdysozoa</taxon>
        <taxon>Arthropoda</taxon>
        <taxon>Hexapoda</taxon>
        <taxon>Insecta</taxon>
        <taxon>Pterygota</taxon>
        <taxon>Neoptera</taxon>
        <taxon>Paraneoptera</taxon>
        <taxon>Hemiptera</taxon>
        <taxon>Sternorrhyncha</taxon>
        <taxon>Aphidomorpha</taxon>
        <taxon>Aphidoidea</taxon>
        <taxon>Aphididae</taxon>
        <taxon>Aphidini</taxon>
        <taxon>Aphis</taxon>
        <taxon>Aphis</taxon>
    </lineage>
</organism>
<dbReference type="EMBL" id="VYZN01000054">
    <property type="protein sequence ID" value="KAE9526504.1"/>
    <property type="molecule type" value="Genomic_DNA"/>
</dbReference>
<reference evidence="1 2" key="1">
    <citation type="submission" date="2019-08" db="EMBL/GenBank/DDBJ databases">
        <title>The genome of the soybean aphid Biotype 1, its phylome, world population structure and adaptation to the North American continent.</title>
        <authorList>
            <person name="Giordano R."/>
            <person name="Donthu R.K."/>
            <person name="Hernandez A.G."/>
            <person name="Wright C.L."/>
            <person name="Zimin A.V."/>
        </authorList>
    </citation>
    <scope>NUCLEOTIDE SEQUENCE [LARGE SCALE GENOMIC DNA]</scope>
    <source>
        <tissue evidence="1">Whole aphids</tissue>
    </source>
</reference>
<dbReference type="Proteomes" id="UP000475862">
    <property type="component" value="Unassembled WGS sequence"/>
</dbReference>
<accession>A0A6G0T5I1</accession>
<protein>
    <submittedName>
        <fullName evidence="1">Uncharacterized protein</fullName>
    </submittedName>
</protein>
<dbReference type="AlphaFoldDB" id="A0A6G0T5I1"/>